<dbReference type="SUPFAM" id="SSF50370">
    <property type="entry name" value="Ricin B-like lectins"/>
    <property type="match status" value="1"/>
</dbReference>
<accession>A0AAD7C8Q8</accession>
<evidence type="ECO:0000313" key="1">
    <source>
        <dbReference type="EMBL" id="KAJ7641721.1"/>
    </source>
</evidence>
<dbReference type="EMBL" id="JARKIF010000004">
    <property type="protein sequence ID" value="KAJ7641721.1"/>
    <property type="molecule type" value="Genomic_DNA"/>
</dbReference>
<dbReference type="InterPro" id="IPR035992">
    <property type="entry name" value="Ricin_B-like_lectins"/>
</dbReference>
<sequence length="173" mass="17976">MANFGESAHIATGPRIKGPQARSSSLRCAMTCVIPPSGTFFQLVDFQFLCLTVNSGNVITSTCEFGGAGIPAEQQWTLIGVNHGTVLLSGLSVPPSSLFFLTQGSNGQAIASSNTGFGFNVSCVSAAERTVSLVDNLVGTEITLTSSTQSGSDDAQVLGGRLRRMRCADSCFS</sequence>
<dbReference type="Proteomes" id="UP001221142">
    <property type="component" value="Unassembled WGS sequence"/>
</dbReference>
<protein>
    <submittedName>
        <fullName evidence="1">Uncharacterized protein</fullName>
    </submittedName>
</protein>
<reference evidence="1" key="1">
    <citation type="submission" date="2023-03" db="EMBL/GenBank/DDBJ databases">
        <title>Massive genome expansion in bonnet fungi (Mycena s.s.) driven by repeated elements and novel gene families across ecological guilds.</title>
        <authorList>
            <consortium name="Lawrence Berkeley National Laboratory"/>
            <person name="Harder C.B."/>
            <person name="Miyauchi S."/>
            <person name="Viragh M."/>
            <person name="Kuo A."/>
            <person name="Thoen E."/>
            <person name="Andreopoulos B."/>
            <person name="Lu D."/>
            <person name="Skrede I."/>
            <person name="Drula E."/>
            <person name="Henrissat B."/>
            <person name="Morin E."/>
            <person name="Kohler A."/>
            <person name="Barry K."/>
            <person name="LaButti K."/>
            <person name="Morin E."/>
            <person name="Salamov A."/>
            <person name="Lipzen A."/>
            <person name="Mereny Z."/>
            <person name="Hegedus B."/>
            <person name="Baldrian P."/>
            <person name="Stursova M."/>
            <person name="Weitz H."/>
            <person name="Taylor A."/>
            <person name="Grigoriev I.V."/>
            <person name="Nagy L.G."/>
            <person name="Martin F."/>
            <person name="Kauserud H."/>
        </authorList>
    </citation>
    <scope>NUCLEOTIDE SEQUENCE</scope>
    <source>
        <strain evidence="1">9284</strain>
    </source>
</reference>
<keyword evidence="2" id="KW-1185">Reference proteome</keyword>
<organism evidence="1 2">
    <name type="scientific">Roridomyces roridus</name>
    <dbReference type="NCBI Taxonomy" id="1738132"/>
    <lineage>
        <taxon>Eukaryota</taxon>
        <taxon>Fungi</taxon>
        <taxon>Dikarya</taxon>
        <taxon>Basidiomycota</taxon>
        <taxon>Agaricomycotina</taxon>
        <taxon>Agaricomycetes</taxon>
        <taxon>Agaricomycetidae</taxon>
        <taxon>Agaricales</taxon>
        <taxon>Marasmiineae</taxon>
        <taxon>Mycenaceae</taxon>
        <taxon>Roridomyces</taxon>
    </lineage>
</organism>
<name>A0AAD7C8Q8_9AGAR</name>
<gene>
    <name evidence="1" type="ORF">FB45DRAFT_900864</name>
</gene>
<proteinExistence type="predicted"/>
<comment type="caution">
    <text evidence="1">The sequence shown here is derived from an EMBL/GenBank/DDBJ whole genome shotgun (WGS) entry which is preliminary data.</text>
</comment>
<evidence type="ECO:0000313" key="2">
    <source>
        <dbReference type="Proteomes" id="UP001221142"/>
    </source>
</evidence>
<dbReference type="AlphaFoldDB" id="A0AAD7C8Q8"/>